<name>A0ABN0IUQ8_9LEPT</name>
<gene>
    <name evidence="1" type="ORF">LEP1GSC035_0393</name>
</gene>
<evidence type="ECO:0008006" key="3">
    <source>
        <dbReference type="Google" id="ProtNLM"/>
    </source>
</evidence>
<accession>A0ABN0IUQ8</accession>
<comment type="caution">
    <text evidence="1">The sequence shown here is derived from an EMBL/GenBank/DDBJ whole genome shotgun (WGS) entry which is preliminary data.</text>
</comment>
<dbReference type="Proteomes" id="UP000012099">
    <property type="component" value="Unassembled WGS sequence"/>
</dbReference>
<sequence length="51" mass="6015">MPLSLKKSVQKITYFLLGCGNSRFWILFFLSCPLHSICNFCLNSYYFPIFI</sequence>
<proteinExistence type="predicted"/>
<protein>
    <recommendedName>
        <fullName evidence="3">Lipoprotein</fullName>
    </recommendedName>
</protein>
<evidence type="ECO:0000313" key="2">
    <source>
        <dbReference type="Proteomes" id="UP000012099"/>
    </source>
</evidence>
<dbReference type="EMBL" id="AHMH02000161">
    <property type="protein sequence ID" value="EMM98195.1"/>
    <property type="molecule type" value="Genomic_DNA"/>
</dbReference>
<reference evidence="1 2" key="1">
    <citation type="submission" date="2013-01" db="EMBL/GenBank/DDBJ databases">
        <authorList>
            <person name="Harkins D.M."/>
            <person name="Durkin A.S."/>
            <person name="Brinkac L.M."/>
            <person name="Haft D.H."/>
            <person name="Selengut J.D."/>
            <person name="Sanka R."/>
            <person name="DePew J."/>
            <person name="Purushe J."/>
            <person name="Whelen A.C."/>
            <person name="Vinetz J.M."/>
            <person name="Sutton G.G."/>
            <person name="Nierman W.C."/>
            <person name="Fouts D.E."/>
        </authorList>
    </citation>
    <scope>NUCLEOTIDE SEQUENCE [LARGE SCALE GENOMIC DNA]</scope>
    <source>
        <strain evidence="1 2">2007001578</strain>
    </source>
</reference>
<organism evidence="1 2">
    <name type="scientific">Leptospira noguchii str. 2007001578</name>
    <dbReference type="NCBI Taxonomy" id="1049974"/>
    <lineage>
        <taxon>Bacteria</taxon>
        <taxon>Pseudomonadati</taxon>
        <taxon>Spirochaetota</taxon>
        <taxon>Spirochaetia</taxon>
        <taxon>Leptospirales</taxon>
        <taxon>Leptospiraceae</taxon>
        <taxon>Leptospira</taxon>
    </lineage>
</organism>
<evidence type="ECO:0000313" key="1">
    <source>
        <dbReference type="EMBL" id="EMM98195.1"/>
    </source>
</evidence>
<keyword evidence="2" id="KW-1185">Reference proteome</keyword>